<dbReference type="PRINTS" id="PR00069">
    <property type="entry name" value="ALDKETRDTASE"/>
</dbReference>
<evidence type="ECO:0000256" key="1">
    <source>
        <dbReference type="ARBA" id="ARBA00023002"/>
    </source>
</evidence>
<dbReference type="InterPro" id="IPR050791">
    <property type="entry name" value="Aldo-Keto_reductase"/>
</dbReference>
<dbReference type="CDD" id="cd19088">
    <property type="entry name" value="AKR_AKR13B1"/>
    <property type="match status" value="1"/>
</dbReference>
<accession>A0A0F6W6M1</accession>
<dbReference type="PANTHER" id="PTHR43625:SF40">
    <property type="entry name" value="ALDO-KETO REDUCTASE YAKC [NADP(+)]"/>
    <property type="match status" value="1"/>
</dbReference>
<protein>
    <submittedName>
        <fullName evidence="3">Putative oxidoreductase</fullName>
    </submittedName>
</protein>
<gene>
    <name evidence="3" type="ORF">DB32_005910</name>
</gene>
<dbReference type="RefSeq" id="WP_053235868.1">
    <property type="nucleotide sequence ID" value="NZ_CP011125.1"/>
</dbReference>
<dbReference type="KEGG" id="samy:DB32_005910"/>
<feature type="domain" description="NADP-dependent oxidoreductase" evidence="2">
    <location>
        <begin position="15"/>
        <end position="282"/>
    </location>
</feature>
<dbReference type="InterPro" id="IPR036812">
    <property type="entry name" value="NAD(P)_OxRdtase_dom_sf"/>
</dbReference>
<dbReference type="Pfam" id="PF00248">
    <property type="entry name" value="Aldo_ket_red"/>
    <property type="match status" value="1"/>
</dbReference>
<dbReference type="Proteomes" id="UP000034883">
    <property type="component" value="Chromosome"/>
</dbReference>
<dbReference type="STRING" id="927083.DB32_005910"/>
<dbReference type="SUPFAM" id="SSF51430">
    <property type="entry name" value="NAD(P)-linked oxidoreductase"/>
    <property type="match status" value="1"/>
</dbReference>
<organism evidence="3 4">
    <name type="scientific">Sandaracinus amylolyticus</name>
    <dbReference type="NCBI Taxonomy" id="927083"/>
    <lineage>
        <taxon>Bacteria</taxon>
        <taxon>Pseudomonadati</taxon>
        <taxon>Myxococcota</taxon>
        <taxon>Polyangia</taxon>
        <taxon>Polyangiales</taxon>
        <taxon>Sandaracinaceae</taxon>
        <taxon>Sandaracinus</taxon>
    </lineage>
</organism>
<name>A0A0F6W6M1_9BACT</name>
<dbReference type="GO" id="GO:0005737">
    <property type="term" value="C:cytoplasm"/>
    <property type="evidence" value="ECO:0007669"/>
    <property type="project" value="TreeGrafter"/>
</dbReference>
<sequence>MRTRSLGEGLVVSSLGLGGMPMSLAGRPSEQQSIAVIHAALDGGITLIDTADVYCIDDDDIGHNERLIAKALKAWRGDRAKVLVATKGGLRRPKGAWETDARPERLRAACEASLRALGVERIALYQLHAPDPAVPFEESVGELARLRGEGKVAHVGLSNVSVAELDAARSIVPIASVQNRCNVLDRRAFESGVIARCEALGIGFLAYSPVGGSRGRAGLAANATLGEIAARHGASPEEIAIAWLLARSPVIVPIPGASKPTSIASILRSASIQLSPEDLARLG</sequence>
<keyword evidence="1" id="KW-0560">Oxidoreductase</keyword>
<evidence type="ECO:0000313" key="3">
    <source>
        <dbReference type="EMBL" id="AKF08761.1"/>
    </source>
</evidence>
<dbReference type="Gene3D" id="3.20.20.100">
    <property type="entry name" value="NADP-dependent oxidoreductase domain"/>
    <property type="match status" value="1"/>
</dbReference>
<dbReference type="InterPro" id="IPR023210">
    <property type="entry name" value="NADP_OxRdtase_dom"/>
</dbReference>
<reference evidence="3 4" key="1">
    <citation type="submission" date="2015-03" db="EMBL/GenBank/DDBJ databases">
        <title>Genome assembly of Sandaracinus amylolyticus DSM 53668.</title>
        <authorList>
            <person name="Sharma G."/>
            <person name="Subramanian S."/>
        </authorList>
    </citation>
    <scope>NUCLEOTIDE SEQUENCE [LARGE SCALE GENOMIC DNA]</scope>
    <source>
        <strain evidence="3 4">DSM 53668</strain>
    </source>
</reference>
<dbReference type="GO" id="GO:0016491">
    <property type="term" value="F:oxidoreductase activity"/>
    <property type="evidence" value="ECO:0007669"/>
    <property type="project" value="UniProtKB-KW"/>
</dbReference>
<keyword evidence="4" id="KW-1185">Reference proteome</keyword>
<dbReference type="InterPro" id="IPR020471">
    <property type="entry name" value="AKR"/>
</dbReference>
<dbReference type="PANTHER" id="PTHR43625">
    <property type="entry name" value="AFLATOXIN B1 ALDEHYDE REDUCTASE"/>
    <property type="match status" value="1"/>
</dbReference>
<dbReference type="AlphaFoldDB" id="A0A0F6W6M1"/>
<evidence type="ECO:0000259" key="2">
    <source>
        <dbReference type="Pfam" id="PF00248"/>
    </source>
</evidence>
<evidence type="ECO:0000313" key="4">
    <source>
        <dbReference type="Proteomes" id="UP000034883"/>
    </source>
</evidence>
<dbReference type="OrthoDB" id="5328358at2"/>
<dbReference type="EMBL" id="CP011125">
    <property type="protein sequence ID" value="AKF08761.1"/>
    <property type="molecule type" value="Genomic_DNA"/>
</dbReference>
<proteinExistence type="predicted"/>